<keyword evidence="2" id="KW-0812">Transmembrane</keyword>
<evidence type="ECO:0000313" key="4">
    <source>
        <dbReference type="Proteomes" id="UP000225706"/>
    </source>
</evidence>
<dbReference type="Proteomes" id="UP000225706">
    <property type="component" value="Unassembled WGS sequence"/>
</dbReference>
<keyword evidence="2" id="KW-0472">Membrane</keyword>
<accession>A0A2B4SLZ1</accession>
<dbReference type="Pfam" id="PF00837">
    <property type="entry name" value="T4_deiodinase"/>
    <property type="match status" value="1"/>
</dbReference>
<dbReference type="GO" id="GO:0004800">
    <property type="term" value="F:thyroxine 5'-deiodinase activity"/>
    <property type="evidence" value="ECO:0007669"/>
    <property type="project" value="InterPro"/>
</dbReference>
<comment type="caution">
    <text evidence="3">The sequence shown here is derived from an EMBL/GenBank/DDBJ whole genome shotgun (WGS) entry which is preliminary data.</text>
</comment>
<dbReference type="InterPro" id="IPR000643">
    <property type="entry name" value="Iodothyronine_deiodinase"/>
</dbReference>
<reference evidence="4" key="1">
    <citation type="journal article" date="2017" name="bioRxiv">
        <title>Comparative analysis of the genomes of Stylophora pistillata and Acropora digitifera provides evidence for extensive differences between species of corals.</title>
        <authorList>
            <person name="Voolstra C.R."/>
            <person name="Li Y."/>
            <person name="Liew Y.J."/>
            <person name="Baumgarten S."/>
            <person name="Zoccola D."/>
            <person name="Flot J.-F."/>
            <person name="Tambutte S."/>
            <person name="Allemand D."/>
            <person name="Aranda M."/>
        </authorList>
    </citation>
    <scope>NUCLEOTIDE SEQUENCE [LARGE SCALE GENOMIC DNA]</scope>
</reference>
<organism evidence="3 4">
    <name type="scientific">Stylophora pistillata</name>
    <name type="common">Smooth cauliflower coral</name>
    <dbReference type="NCBI Taxonomy" id="50429"/>
    <lineage>
        <taxon>Eukaryota</taxon>
        <taxon>Metazoa</taxon>
        <taxon>Cnidaria</taxon>
        <taxon>Anthozoa</taxon>
        <taxon>Hexacorallia</taxon>
        <taxon>Scleractinia</taxon>
        <taxon>Astrocoeniina</taxon>
        <taxon>Pocilloporidae</taxon>
        <taxon>Stylophora</taxon>
    </lineage>
</organism>
<gene>
    <name evidence="3" type="primary">dio1</name>
    <name evidence="3" type="ORF">AWC38_SpisGene4819</name>
</gene>
<dbReference type="AlphaFoldDB" id="A0A2B4SLZ1"/>
<dbReference type="GO" id="GO:0042403">
    <property type="term" value="P:thyroid hormone metabolic process"/>
    <property type="evidence" value="ECO:0007669"/>
    <property type="project" value="TreeGrafter"/>
</dbReference>
<keyword evidence="1" id="KW-0712">Selenocysteine</keyword>
<keyword evidence="4" id="KW-1185">Reference proteome</keyword>
<keyword evidence="1" id="KW-0893">Thyroid hormones biosynthesis</keyword>
<name>A0A2B4SLZ1_STYPI</name>
<proteinExistence type="inferred from homology"/>
<keyword evidence="1" id="KW-0560">Oxidoreductase</keyword>
<evidence type="ECO:0000256" key="2">
    <source>
        <dbReference type="SAM" id="Phobius"/>
    </source>
</evidence>
<protein>
    <recommendedName>
        <fullName evidence="1">Iodothyronine deiodinase</fullName>
    </recommendedName>
</protein>
<dbReference type="Gene3D" id="3.40.30.10">
    <property type="entry name" value="Glutaredoxin"/>
    <property type="match status" value="1"/>
</dbReference>
<dbReference type="EMBL" id="LSMT01000051">
    <property type="protein sequence ID" value="PFX30376.1"/>
    <property type="molecule type" value="Genomic_DNA"/>
</dbReference>
<dbReference type="PANTHER" id="PTHR11781:SF22">
    <property type="entry name" value="TYPE I IODOTHYRONINE DEIODINASE"/>
    <property type="match status" value="1"/>
</dbReference>
<evidence type="ECO:0000256" key="1">
    <source>
        <dbReference type="RuleBase" id="RU000676"/>
    </source>
</evidence>
<comment type="similarity">
    <text evidence="1">Belongs to the iodothyronine deiodinase family.</text>
</comment>
<comment type="function">
    <text evidence="1">Responsible for the deiodination of T4 (3,5,3',5'-tetraiodothyronine).</text>
</comment>
<dbReference type="PANTHER" id="PTHR11781">
    <property type="entry name" value="IODOTHYRONINE DEIODINASE"/>
    <property type="match status" value="1"/>
</dbReference>
<keyword evidence="2" id="KW-1133">Transmembrane helix</keyword>
<evidence type="ECO:0000313" key="3">
    <source>
        <dbReference type="EMBL" id="PFX30376.1"/>
    </source>
</evidence>
<sequence>MTFITVVTFTLRGFTAVIADHSYPCYIESATSERSRRANVNMLAELGHSILLSVTALQATILVILLRIGSSIPYVKERIKKFEERKLLVPYQNFWDEYAGRKMLAGVLKIMLGDVNKTARLGDLAPNCRLVSTDVVQDYDDEVDFLTVYILEAHPTDGWSWNNNIEISQHKSLEDRLTAAEMLKNSSRCSVPIMVDAFENEASKAYGAFPERLFIIQNGKIAYEGGTGPYNYDLKEVKNWLEKYKARL</sequence>
<dbReference type="OrthoDB" id="428577at2759"/>
<feature type="transmembrane region" description="Helical" evidence="2">
    <location>
        <begin position="50"/>
        <end position="75"/>
    </location>
</feature>
<dbReference type="GO" id="GO:0042446">
    <property type="term" value="P:hormone biosynthetic process"/>
    <property type="evidence" value="ECO:0007669"/>
    <property type="project" value="UniProtKB-KW"/>
</dbReference>